<gene>
    <name evidence="3" type="ORF">E8A74_48850</name>
</gene>
<evidence type="ECO:0000256" key="2">
    <source>
        <dbReference type="SAM" id="SignalP"/>
    </source>
</evidence>
<feature type="signal peptide" evidence="2">
    <location>
        <begin position="1"/>
        <end position="31"/>
    </location>
</feature>
<evidence type="ECO:0000313" key="4">
    <source>
        <dbReference type="Proteomes" id="UP000309215"/>
    </source>
</evidence>
<evidence type="ECO:0000256" key="1">
    <source>
        <dbReference type="ARBA" id="ARBA00022729"/>
    </source>
</evidence>
<dbReference type="NCBIfam" id="NF041328">
    <property type="entry name" value="C_rich_MXAN6577"/>
    <property type="match status" value="1"/>
</dbReference>
<comment type="caution">
    <text evidence="3">The sequence shown here is derived from an EMBL/GenBank/DDBJ whole genome shotgun (WGS) entry which is preliminary data.</text>
</comment>
<dbReference type="PANTHER" id="PTHR33227:SF48">
    <property type="entry name" value="STIGMA-SPECIFIC STIG1-LIKE PROTEIN 4"/>
    <property type="match status" value="1"/>
</dbReference>
<sequence length="516" mass="50326">MFMTFAKSGRRAFPWLVLVSLAASAGALVLACSGTSTQPTPGDTCTPDLGSIQETIFARSCSQQGCHASVEPAAFLDLASAGVEQRLVEAPSGTCENKVLVVPGKPEQSFLVEKMRLAMPGCGLRMPPTGALPAADIACIESWIAGLPEGSTPDGGTDALPCEMCGGENCVDLATDPTNCGACGKVCPPGATCGGGACACSGALTACGDACLDTSVDLANCGGCDKPCPQGSLCAGGQCACPGGLEACNGQCVDTTSDPMNCGTCGTSCGAGKVCNGGACLASCGMLETCGASCVDTSTSVTNCGACGNACAAGASCIAGMCTCPAGTSACNGACINTTTDPANCGACGKVCAAGTTCLDGACACPGGGASCGGTCVDTQTDPNNCGACGNTCAAGQTCAGGTCTCGSGSVSFAVDVQPIFTTNCASAGCHKGVNAQEGLDLSIGKAHAELVNVAATQCNDGRKLVLPGDPAQSYLIDKMMNIDLCSGSKMPKVGMLPSAQITTVANWICAGAPNN</sequence>
<evidence type="ECO:0008006" key="5">
    <source>
        <dbReference type="Google" id="ProtNLM"/>
    </source>
</evidence>
<dbReference type="PROSITE" id="PS51257">
    <property type="entry name" value="PROKAR_LIPOPROTEIN"/>
    <property type="match status" value="1"/>
</dbReference>
<reference evidence="3 4" key="1">
    <citation type="submission" date="2019-04" db="EMBL/GenBank/DDBJ databases">
        <authorList>
            <person name="Li Y."/>
            <person name="Wang J."/>
        </authorList>
    </citation>
    <scope>NUCLEOTIDE SEQUENCE [LARGE SCALE GENOMIC DNA]</scope>
    <source>
        <strain evidence="3 4">DSM 14668</strain>
    </source>
</reference>
<feature type="chain" id="PRO_5020437222" description="Tryptophan synthase alpha chain" evidence="2">
    <location>
        <begin position="32"/>
        <end position="516"/>
    </location>
</feature>
<accession>A0A4U1IJP1</accession>
<dbReference type="Pfam" id="PF04885">
    <property type="entry name" value="Stig1"/>
    <property type="match status" value="1"/>
</dbReference>
<dbReference type="Proteomes" id="UP000309215">
    <property type="component" value="Unassembled WGS sequence"/>
</dbReference>
<dbReference type="InterPro" id="IPR006969">
    <property type="entry name" value="Stig-like"/>
</dbReference>
<proteinExistence type="predicted"/>
<dbReference type="PANTHER" id="PTHR33227">
    <property type="entry name" value="STIGMA-SPECIFIC STIG1-LIKE PROTEIN 3"/>
    <property type="match status" value="1"/>
</dbReference>
<name>A0A4U1IJP1_9BACT</name>
<dbReference type="AlphaFoldDB" id="A0A4U1IJP1"/>
<organism evidence="3 4">
    <name type="scientific">Polyangium fumosum</name>
    <dbReference type="NCBI Taxonomy" id="889272"/>
    <lineage>
        <taxon>Bacteria</taxon>
        <taxon>Pseudomonadati</taxon>
        <taxon>Myxococcota</taxon>
        <taxon>Polyangia</taxon>
        <taxon>Polyangiales</taxon>
        <taxon>Polyangiaceae</taxon>
        <taxon>Polyangium</taxon>
    </lineage>
</organism>
<keyword evidence="4" id="KW-1185">Reference proteome</keyword>
<dbReference type="OrthoDB" id="5522667at2"/>
<evidence type="ECO:0000313" key="3">
    <source>
        <dbReference type="EMBL" id="TKC94108.1"/>
    </source>
</evidence>
<keyword evidence="1 2" id="KW-0732">Signal</keyword>
<protein>
    <recommendedName>
        <fullName evidence="5">Tryptophan synthase alpha chain</fullName>
    </recommendedName>
</protein>
<dbReference type="EMBL" id="SSMQ01000114">
    <property type="protein sequence ID" value="TKC94108.1"/>
    <property type="molecule type" value="Genomic_DNA"/>
</dbReference>